<keyword evidence="3 4" id="KW-0687">Ribonucleoprotein</keyword>
<feature type="region of interest" description="Disordered" evidence="6">
    <location>
        <begin position="1"/>
        <end position="22"/>
    </location>
</feature>
<comment type="subcellular location">
    <subcellularLocation>
        <location evidence="4">Plastid</location>
        <location evidence="4">Chloroplast</location>
    </subcellularLocation>
</comment>
<evidence type="ECO:0000313" key="7">
    <source>
        <dbReference type="EMBL" id="AIT94343.1"/>
    </source>
</evidence>
<geneLocation type="chloroplast" evidence="7"/>
<dbReference type="PIRSF" id="PIRSF002131">
    <property type="entry name" value="Ribosomal_S11"/>
    <property type="match status" value="1"/>
</dbReference>
<keyword evidence="4" id="KW-0694">RNA-binding</keyword>
<dbReference type="InterPro" id="IPR018102">
    <property type="entry name" value="Ribosomal_uS11_CS"/>
</dbReference>
<gene>
    <name evidence="4 7" type="primary">rps11</name>
</gene>
<sequence length="136" mass="14632">MAKQTRKMPSMKKGFEKKSKKKVPRGTFHIQVTLNNTLVTLTTLQGNVILWSTAGTCGFKGARKGTPFAAQSVAEAAARQSIDRGMKQTHVVLNGSGAGRKKALIGLIKAGIGISSIRDVTPLPHNGCRPPKKRRI</sequence>
<evidence type="ECO:0000256" key="3">
    <source>
        <dbReference type="ARBA" id="ARBA00023274"/>
    </source>
</evidence>
<dbReference type="InterPro" id="IPR001971">
    <property type="entry name" value="Ribosomal_uS11"/>
</dbReference>
<keyword evidence="4" id="KW-0699">rRNA-binding</keyword>
<dbReference type="SUPFAM" id="SSF53137">
    <property type="entry name" value="Translational machinery components"/>
    <property type="match status" value="1"/>
</dbReference>
<comment type="similarity">
    <text evidence="1 4 5">Belongs to the universal ribosomal protein uS11 family.</text>
</comment>
<reference evidence="7" key="1">
    <citation type="journal article" date="2014" name="BMC Evol. Biol.">
        <title>Chloroplast phylogenomic analysis resolves deep-level relationships within the green algal class Trebouxiophyceae.</title>
        <authorList>
            <person name="Lemieux C."/>
            <person name="Otis C."/>
            <person name="Turmel M."/>
        </authorList>
    </citation>
    <scope>NUCLEOTIDE SEQUENCE</scope>
</reference>
<feature type="compositionally biased region" description="Basic residues" evidence="6">
    <location>
        <begin position="1"/>
        <end position="10"/>
    </location>
</feature>
<comment type="subunit">
    <text evidence="4">Part of the 30S ribosomal subunit.</text>
</comment>
<keyword evidence="7" id="KW-0150">Chloroplast</keyword>
<dbReference type="Pfam" id="PF00411">
    <property type="entry name" value="Ribosomal_S11"/>
    <property type="match status" value="1"/>
</dbReference>
<keyword evidence="7" id="KW-0934">Plastid</keyword>
<name>A0A097KMD6_9CHLO</name>
<evidence type="ECO:0000256" key="1">
    <source>
        <dbReference type="ARBA" id="ARBA00006194"/>
    </source>
</evidence>
<dbReference type="GeneID" id="22159582"/>
<accession>A0A097KMD6</accession>
<dbReference type="PANTHER" id="PTHR11759">
    <property type="entry name" value="40S RIBOSOMAL PROTEIN S14/30S RIBOSOMAL PROTEIN S11"/>
    <property type="match status" value="1"/>
</dbReference>
<dbReference type="GO" id="GO:0003735">
    <property type="term" value="F:structural constituent of ribosome"/>
    <property type="evidence" value="ECO:0007669"/>
    <property type="project" value="InterPro"/>
</dbReference>
<organism evidence="7">
    <name type="scientific">Xylochloris irregularis</name>
    <dbReference type="NCBI Taxonomy" id="480381"/>
    <lineage>
        <taxon>Eukaryota</taxon>
        <taxon>Viridiplantae</taxon>
        <taxon>Chlorophyta</taxon>
        <taxon>core chlorophytes</taxon>
        <taxon>Trebouxiophyceae</taxon>
        <taxon>Trebouxiophyceae incertae sedis</taxon>
        <taxon>Xylochloris</taxon>
    </lineage>
</organism>
<evidence type="ECO:0000256" key="6">
    <source>
        <dbReference type="SAM" id="MobiDB-lite"/>
    </source>
</evidence>
<proteinExistence type="inferred from homology"/>
<dbReference type="GO" id="GO:0019843">
    <property type="term" value="F:rRNA binding"/>
    <property type="evidence" value="ECO:0007669"/>
    <property type="project" value="UniProtKB-UniRule"/>
</dbReference>
<dbReference type="Gene3D" id="3.30.420.80">
    <property type="entry name" value="Ribosomal protein S11"/>
    <property type="match status" value="1"/>
</dbReference>
<protein>
    <recommendedName>
        <fullName evidence="4">Small ribosomal subunit protein uS11c</fullName>
    </recommendedName>
</protein>
<dbReference type="PROSITE" id="PS00054">
    <property type="entry name" value="RIBOSOMAL_S11"/>
    <property type="match status" value="1"/>
</dbReference>
<dbReference type="NCBIfam" id="NF003698">
    <property type="entry name" value="PRK05309.1"/>
    <property type="match status" value="1"/>
</dbReference>
<dbReference type="GO" id="GO:0006412">
    <property type="term" value="P:translation"/>
    <property type="evidence" value="ECO:0007669"/>
    <property type="project" value="UniProtKB-UniRule"/>
</dbReference>
<dbReference type="InterPro" id="IPR036967">
    <property type="entry name" value="Ribosomal_uS11_sf"/>
</dbReference>
<dbReference type="GO" id="GO:0009507">
    <property type="term" value="C:chloroplast"/>
    <property type="evidence" value="ECO:0007669"/>
    <property type="project" value="UniProtKB-SubCell"/>
</dbReference>
<dbReference type="GO" id="GO:0005840">
    <property type="term" value="C:ribosome"/>
    <property type="evidence" value="ECO:0007669"/>
    <property type="project" value="UniProtKB-KW"/>
</dbReference>
<dbReference type="HAMAP" id="MF_01310">
    <property type="entry name" value="Ribosomal_uS11"/>
    <property type="match status" value="1"/>
</dbReference>
<dbReference type="AlphaFoldDB" id="A0A097KMD6"/>
<dbReference type="RefSeq" id="YP_009105615.1">
    <property type="nucleotide sequence ID" value="NC_025534.1"/>
</dbReference>
<evidence type="ECO:0000256" key="2">
    <source>
        <dbReference type="ARBA" id="ARBA00022980"/>
    </source>
</evidence>
<dbReference type="GO" id="GO:1990904">
    <property type="term" value="C:ribonucleoprotein complex"/>
    <property type="evidence" value="ECO:0007669"/>
    <property type="project" value="UniProtKB-KW"/>
</dbReference>
<evidence type="ECO:0000256" key="4">
    <source>
        <dbReference type="HAMAP-Rule" id="MF_01310"/>
    </source>
</evidence>
<evidence type="ECO:0000256" key="5">
    <source>
        <dbReference type="RuleBase" id="RU003629"/>
    </source>
</evidence>
<dbReference type="EMBL" id="KM462872">
    <property type="protein sequence ID" value="AIT94343.1"/>
    <property type="molecule type" value="Genomic_DNA"/>
</dbReference>
<keyword evidence="2 4" id="KW-0689">Ribosomal protein</keyword>